<dbReference type="Pfam" id="PF12838">
    <property type="entry name" value="Fer4_7"/>
    <property type="match status" value="1"/>
</dbReference>
<dbReference type="CDD" id="cd16373">
    <property type="entry name" value="DMSOR_beta_like"/>
    <property type="match status" value="1"/>
</dbReference>
<keyword evidence="3" id="KW-0408">Iron</keyword>
<dbReference type="InterPro" id="IPR017900">
    <property type="entry name" value="4Fe4S_Fe_S_CS"/>
</dbReference>
<dbReference type="InterPro" id="IPR017896">
    <property type="entry name" value="4Fe4S_Fe-S-bd"/>
</dbReference>
<dbReference type="PROSITE" id="PS00198">
    <property type="entry name" value="4FE4S_FER_1"/>
    <property type="match status" value="2"/>
</dbReference>
<dbReference type="SUPFAM" id="SSF54862">
    <property type="entry name" value="4Fe-4S ferredoxins"/>
    <property type="match status" value="1"/>
</dbReference>
<evidence type="ECO:0000256" key="5">
    <source>
        <dbReference type="SAM" id="Phobius"/>
    </source>
</evidence>
<dbReference type="EMBL" id="MUXE01000012">
    <property type="protein sequence ID" value="PUE63957.1"/>
    <property type="molecule type" value="Genomic_DNA"/>
</dbReference>
<comment type="caution">
    <text evidence="7">The sequence shown here is derived from an EMBL/GenBank/DDBJ whole genome shotgun (WGS) entry which is preliminary data.</text>
</comment>
<keyword evidence="8" id="KW-1185">Reference proteome</keyword>
<feature type="transmembrane region" description="Helical" evidence="5">
    <location>
        <begin position="12"/>
        <end position="32"/>
    </location>
</feature>
<evidence type="ECO:0000313" key="7">
    <source>
        <dbReference type="EMBL" id="PUE63957.1"/>
    </source>
</evidence>
<accession>A0A363CYS1</accession>
<organism evidence="7 8">
    <name type="scientific">Arcobacter caeni</name>
    <dbReference type="NCBI Taxonomy" id="1912877"/>
    <lineage>
        <taxon>Bacteria</taxon>
        <taxon>Pseudomonadati</taxon>
        <taxon>Campylobacterota</taxon>
        <taxon>Epsilonproteobacteria</taxon>
        <taxon>Campylobacterales</taxon>
        <taxon>Arcobacteraceae</taxon>
        <taxon>Arcobacter</taxon>
    </lineage>
</organism>
<name>A0A363CYS1_9BACT</name>
<keyword evidence="2" id="KW-0479">Metal-binding</keyword>
<keyword evidence="5" id="KW-0472">Membrane</keyword>
<dbReference type="PROSITE" id="PS51379">
    <property type="entry name" value="4FE4S_FER_2"/>
    <property type="match status" value="3"/>
</dbReference>
<dbReference type="PROSITE" id="PS51318">
    <property type="entry name" value="TAT"/>
    <property type="match status" value="1"/>
</dbReference>
<dbReference type="PANTHER" id="PTHR24960">
    <property type="entry name" value="PHOTOSYSTEM I IRON-SULFUR CENTER-RELATED"/>
    <property type="match status" value="1"/>
</dbReference>
<dbReference type="AlphaFoldDB" id="A0A363CYS1"/>
<keyword evidence="5" id="KW-1133">Transmembrane helix</keyword>
<evidence type="ECO:0000256" key="3">
    <source>
        <dbReference type="ARBA" id="ARBA00023004"/>
    </source>
</evidence>
<evidence type="ECO:0000256" key="2">
    <source>
        <dbReference type="ARBA" id="ARBA00022723"/>
    </source>
</evidence>
<evidence type="ECO:0000256" key="4">
    <source>
        <dbReference type="ARBA" id="ARBA00023014"/>
    </source>
</evidence>
<feature type="domain" description="4Fe-4S ferredoxin-type" evidence="6">
    <location>
        <begin position="81"/>
        <end position="115"/>
    </location>
</feature>
<protein>
    <submittedName>
        <fullName evidence="7">4Fe-4S ferredoxin</fullName>
    </submittedName>
</protein>
<dbReference type="PANTHER" id="PTHR24960:SF79">
    <property type="entry name" value="PHOTOSYSTEM I IRON-SULFUR CENTER"/>
    <property type="match status" value="1"/>
</dbReference>
<sequence length="244" mass="26838">MKTTNRREFIQYSTLGILGLLTAGGAVLSPYLKADNLLLRPPGAVNENDFLALCIKCGQCEQVCPYHSIELADITQGLGVGTPFIEPLKRACYLCTALPCVLACPTSALNHLAEKPEDVKMGVAVFKYSNKCIGISTEKVSRKNINKIYEHPHKNNLENKVLEKLENYEDKQCTICADMCPFPNSILAIEMIDDSANNGKRPKINSSCVGCGVCAELCPSSAIVIEPRLSYEDYYVNGKRNNKL</sequence>
<evidence type="ECO:0000259" key="6">
    <source>
        <dbReference type="PROSITE" id="PS51379"/>
    </source>
</evidence>
<dbReference type="InterPro" id="IPR050157">
    <property type="entry name" value="PSI_iron-sulfur_center"/>
</dbReference>
<dbReference type="Proteomes" id="UP000251135">
    <property type="component" value="Unassembled WGS sequence"/>
</dbReference>
<reference evidence="7 8" key="1">
    <citation type="submission" date="2017-02" db="EMBL/GenBank/DDBJ databases">
        <title>Arcobacter caeni sp. nov, a new Arcobacter species isolated from reclaimed water.</title>
        <authorList>
            <person name="Figueras M.J."/>
            <person name="Perez-Cataluna A."/>
            <person name="Salas-Masso N."/>
        </authorList>
    </citation>
    <scope>NUCLEOTIDE SEQUENCE [LARGE SCALE GENOMIC DNA]</scope>
    <source>
        <strain evidence="7 8">RW17-10</strain>
    </source>
</reference>
<keyword evidence="4" id="KW-0411">Iron-sulfur</keyword>
<gene>
    <name evidence="7" type="ORF">B0174_08885</name>
</gene>
<feature type="domain" description="4Fe-4S ferredoxin-type" evidence="6">
    <location>
        <begin position="200"/>
        <end position="228"/>
    </location>
</feature>
<dbReference type="OrthoDB" id="9808559at2"/>
<evidence type="ECO:0000256" key="1">
    <source>
        <dbReference type="ARBA" id="ARBA00022485"/>
    </source>
</evidence>
<dbReference type="Pfam" id="PF00037">
    <property type="entry name" value="Fer4"/>
    <property type="match status" value="1"/>
</dbReference>
<proteinExistence type="predicted"/>
<feature type="domain" description="4Fe-4S ferredoxin-type" evidence="6">
    <location>
        <begin position="41"/>
        <end position="74"/>
    </location>
</feature>
<evidence type="ECO:0000313" key="8">
    <source>
        <dbReference type="Proteomes" id="UP000251135"/>
    </source>
</evidence>
<keyword evidence="1" id="KW-0004">4Fe-4S</keyword>
<keyword evidence="5" id="KW-0812">Transmembrane</keyword>
<dbReference type="RefSeq" id="WP_108559827.1">
    <property type="nucleotide sequence ID" value="NZ_MUXE01000012.1"/>
</dbReference>
<dbReference type="GO" id="GO:0051539">
    <property type="term" value="F:4 iron, 4 sulfur cluster binding"/>
    <property type="evidence" value="ECO:0007669"/>
    <property type="project" value="UniProtKB-KW"/>
</dbReference>
<dbReference type="GO" id="GO:0046872">
    <property type="term" value="F:metal ion binding"/>
    <property type="evidence" value="ECO:0007669"/>
    <property type="project" value="UniProtKB-KW"/>
</dbReference>
<dbReference type="InterPro" id="IPR006311">
    <property type="entry name" value="TAT_signal"/>
</dbReference>
<dbReference type="Gene3D" id="3.30.70.20">
    <property type="match status" value="2"/>
</dbReference>